<evidence type="ECO:0000313" key="5">
    <source>
        <dbReference type="EMBL" id="RBP16209.1"/>
    </source>
</evidence>
<comment type="similarity">
    <text evidence="1">Belongs to the glycosyl hydrolase 25 family.</text>
</comment>
<comment type="caution">
    <text evidence="5">The sequence shown here is derived from an EMBL/GenBank/DDBJ whole genome shotgun (WGS) entry which is preliminary data.</text>
</comment>
<keyword evidence="3" id="KW-0326">Glycosidase</keyword>
<dbReference type="PANTHER" id="PTHR34135:SF2">
    <property type="entry name" value="LYSOZYME"/>
    <property type="match status" value="1"/>
</dbReference>
<dbReference type="Proteomes" id="UP000253529">
    <property type="component" value="Unassembled WGS sequence"/>
</dbReference>
<dbReference type="GO" id="GO:0003796">
    <property type="term" value="F:lysozyme activity"/>
    <property type="evidence" value="ECO:0007669"/>
    <property type="project" value="InterPro"/>
</dbReference>
<dbReference type="Gene3D" id="3.20.20.80">
    <property type="entry name" value="Glycosidases"/>
    <property type="match status" value="1"/>
</dbReference>
<feature type="compositionally biased region" description="Low complexity" evidence="4">
    <location>
        <begin position="271"/>
        <end position="287"/>
    </location>
</feature>
<dbReference type="GO" id="GO:0016998">
    <property type="term" value="P:cell wall macromolecule catabolic process"/>
    <property type="evidence" value="ECO:0007669"/>
    <property type="project" value="InterPro"/>
</dbReference>
<dbReference type="SMART" id="SM00641">
    <property type="entry name" value="Glyco_25"/>
    <property type="match status" value="1"/>
</dbReference>
<dbReference type="CDD" id="cd06413">
    <property type="entry name" value="GH25_muramidase_1"/>
    <property type="match status" value="1"/>
</dbReference>
<dbReference type="PANTHER" id="PTHR34135">
    <property type="entry name" value="LYSOZYME"/>
    <property type="match status" value="1"/>
</dbReference>
<dbReference type="PROSITE" id="PS51257">
    <property type="entry name" value="PROKAR_LIPOPROTEIN"/>
    <property type="match status" value="1"/>
</dbReference>
<dbReference type="InterPro" id="IPR018077">
    <property type="entry name" value="Glyco_hydro_fam25_subgr"/>
</dbReference>
<keyword evidence="2" id="KW-0378">Hydrolase</keyword>
<evidence type="ECO:0000313" key="6">
    <source>
        <dbReference type="Proteomes" id="UP000253529"/>
    </source>
</evidence>
<evidence type="ECO:0000256" key="1">
    <source>
        <dbReference type="ARBA" id="ARBA00010646"/>
    </source>
</evidence>
<proteinExistence type="inferred from homology"/>
<keyword evidence="6" id="KW-1185">Reference proteome</keyword>
<dbReference type="PROSITE" id="PS51904">
    <property type="entry name" value="GLYCOSYL_HYDROL_F25_2"/>
    <property type="match status" value="1"/>
</dbReference>
<dbReference type="GO" id="GO:0016052">
    <property type="term" value="P:carbohydrate catabolic process"/>
    <property type="evidence" value="ECO:0007669"/>
    <property type="project" value="TreeGrafter"/>
</dbReference>
<evidence type="ECO:0000256" key="2">
    <source>
        <dbReference type="ARBA" id="ARBA00022801"/>
    </source>
</evidence>
<name>A0A366FR60_9HYPH</name>
<dbReference type="GO" id="GO:0009253">
    <property type="term" value="P:peptidoglycan catabolic process"/>
    <property type="evidence" value="ECO:0007669"/>
    <property type="project" value="InterPro"/>
</dbReference>
<accession>A0A366FR60</accession>
<dbReference type="SUPFAM" id="SSF51445">
    <property type="entry name" value="(Trans)glycosidases"/>
    <property type="match status" value="1"/>
</dbReference>
<dbReference type="RefSeq" id="WP_210208829.1">
    <property type="nucleotide sequence ID" value="NZ_QNRK01000006.1"/>
</dbReference>
<protein>
    <submittedName>
        <fullName evidence="5">Lysozyme</fullName>
    </submittedName>
</protein>
<dbReference type="AlphaFoldDB" id="A0A366FR60"/>
<gene>
    <name evidence="5" type="ORF">DFR50_106171</name>
</gene>
<sequence>MTLDARTLVSRGIAGAVLALAGLLSGCGGGTGPVDVAVLDGPQPHDYPVHGIDVSKFQGEIDWNKVADSGVKFAWIKATEGGDHADERFQANWEGAKAAGVPRGAYHFVYWCRPPMEEMRWFEQNAPADPDALPPVLDVEATPTSKTCKRHLTQAEAIGDMQVMLNEMERHYGKRPVIYTTVDFYQAILADGAFSDYPIWVRSTKYHPSVKYGGRIWRFWQYQSDAYVPGIGVKVDKDAFYGTQEQWAKFLREPNVRALDPQPEPPPPPQVQEAAAPAPAPAYAEAPPSQPAPEILAPMDAPPAPIEAAQGDR</sequence>
<reference evidence="5 6" key="1">
    <citation type="submission" date="2018-06" db="EMBL/GenBank/DDBJ databases">
        <title>Genomic Encyclopedia of Type Strains, Phase IV (KMG-IV): sequencing the most valuable type-strain genomes for metagenomic binning, comparative biology and taxonomic classification.</title>
        <authorList>
            <person name="Goeker M."/>
        </authorList>
    </citation>
    <scope>NUCLEOTIDE SEQUENCE [LARGE SCALE GENOMIC DNA]</scope>
    <source>
        <strain evidence="5 6">DSM 24875</strain>
    </source>
</reference>
<dbReference type="Pfam" id="PF01183">
    <property type="entry name" value="Glyco_hydro_25"/>
    <property type="match status" value="1"/>
</dbReference>
<evidence type="ECO:0000256" key="4">
    <source>
        <dbReference type="SAM" id="MobiDB-lite"/>
    </source>
</evidence>
<feature type="region of interest" description="Disordered" evidence="4">
    <location>
        <begin position="257"/>
        <end position="313"/>
    </location>
</feature>
<evidence type="ECO:0000256" key="3">
    <source>
        <dbReference type="ARBA" id="ARBA00023295"/>
    </source>
</evidence>
<dbReference type="InterPro" id="IPR017853">
    <property type="entry name" value="GH"/>
</dbReference>
<dbReference type="InterPro" id="IPR002053">
    <property type="entry name" value="Glyco_hydro_25"/>
</dbReference>
<dbReference type="EMBL" id="QNRK01000006">
    <property type="protein sequence ID" value="RBP16209.1"/>
    <property type="molecule type" value="Genomic_DNA"/>
</dbReference>
<organism evidence="5 6">
    <name type="scientific">Roseiarcus fermentans</name>
    <dbReference type="NCBI Taxonomy" id="1473586"/>
    <lineage>
        <taxon>Bacteria</taxon>
        <taxon>Pseudomonadati</taxon>
        <taxon>Pseudomonadota</taxon>
        <taxon>Alphaproteobacteria</taxon>
        <taxon>Hyphomicrobiales</taxon>
        <taxon>Roseiarcaceae</taxon>
        <taxon>Roseiarcus</taxon>
    </lineage>
</organism>